<gene>
    <name evidence="1" type="ORF">Pint_11381</name>
</gene>
<organism evidence="1 2">
    <name type="scientific">Pistacia integerrima</name>
    <dbReference type="NCBI Taxonomy" id="434235"/>
    <lineage>
        <taxon>Eukaryota</taxon>
        <taxon>Viridiplantae</taxon>
        <taxon>Streptophyta</taxon>
        <taxon>Embryophyta</taxon>
        <taxon>Tracheophyta</taxon>
        <taxon>Spermatophyta</taxon>
        <taxon>Magnoliopsida</taxon>
        <taxon>eudicotyledons</taxon>
        <taxon>Gunneridae</taxon>
        <taxon>Pentapetalae</taxon>
        <taxon>rosids</taxon>
        <taxon>malvids</taxon>
        <taxon>Sapindales</taxon>
        <taxon>Anacardiaceae</taxon>
        <taxon>Pistacia</taxon>
    </lineage>
</organism>
<proteinExistence type="predicted"/>
<reference evidence="2" key="1">
    <citation type="journal article" date="2023" name="G3 (Bethesda)">
        <title>Genome assembly and association tests identify interacting loci associated with vigor, precocity, and sex in interspecific pistachio rootstocks.</title>
        <authorList>
            <person name="Palmer W."/>
            <person name="Jacygrad E."/>
            <person name="Sagayaradj S."/>
            <person name="Cavanaugh K."/>
            <person name="Han R."/>
            <person name="Bertier L."/>
            <person name="Beede B."/>
            <person name="Kafkas S."/>
            <person name="Golino D."/>
            <person name="Preece J."/>
            <person name="Michelmore R."/>
        </authorList>
    </citation>
    <scope>NUCLEOTIDE SEQUENCE [LARGE SCALE GENOMIC DNA]</scope>
</reference>
<dbReference type="EMBL" id="CM047747">
    <property type="protein sequence ID" value="KAJ0016677.1"/>
    <property type="molecule type" value="Genomic_DNA"/>
</dbReference>
<dbReference type="Proteomes" id="UP001163603">
    <property type="component" value="Chromosome 12"/>
</dbReference>
<name>A0ACC0XF52_9ROSI</name>
<comment type="caution">
    <text evidence="1">The sequence shown here is derived from an EMBL/GenBank/DDBJ whole genome shotgun (WGS) entry which is preliminary data.</text>
</comment>
<evidence type="ECO:0000313" key="2">
    <source>
        <dbReference type="Proteomes" id="UP001163603"/>
    </source>
</evidence>
<keyword evidence="2" id="KW-1185">Reference proteome</keyword>
<protein>
    <submittedName>
        <fullName evidence="1">Uncharacterized protein</fullName>
    </submittedName>
</protein>
<accession>A0ACC0XF52</accession>
<sequence length="11" mass="1304">MVPAPNRRLYS</sequence>
<evidence type="ECO:0000313" key="1">
    <source>
        <dbReference type="EMBL" id="KAJ0016677.1"/>
    </source>
</evidence>